<dbReference type="EMBL" id="UZAL01004139">
    <property type="protein sequence ID" value="VDO89308.1"/>
    <property type="molecule type" value="Genomic_DNA"/>
</dbReference>
<organism evidence="4 5">
    <name type="scientific">Schistosoma mattheei</name>
    <dbReference type="NCBI Taxonomy" id="31246"/>
    <lineage>
        <taxon>Eukaryota</taxon>
        <taxon>Metazoa</taxon>
        <taxon>Spiralia</taxon>
        <taxon>Lophotrochozoa</taxon>
        <taxon>Platyhelminthes</taxon>
        <taxon>Trematoda</taxon>
        <taxon>Digenea</taxon>
        <taxon>Strigeidida</taxon>
        <taxon>Schistosomatoidea</taxon>
        <taxon>Schistosomatidae</taxon>
        <taxon>Schistosoma</taxon>
    </lineage>
</organism>
<dbReference type="PANTHER" id="PTHR10317">
    <property type="entry name" value="EUKARYOTIC TRANSLATION INITIATION FACTOR 3 SUBUNIT E"/>
    <property type="match status" value="1"/>
</dbReference>
<evidence type="ECO:0000256" key="1">
    <source>
        <dbReference type="ARBA" id="ARBA00022490"/>
    </source>
</evidence>
<dbReference type="GO" id="GO:0005852">
    <property type="term" value="C:eukaryotic translation initiation factor 3 complex"/>
    <property type="evidence" value="ECO:0007669"/>
    <property type="project" value="InterPro"/>
</dbReference>
<dbReference type="GO" id="GO:0003743">
    <property type="term" value="F:translation initiation factor activity"/>
    <property type="evidence" value="ECO:0007669"/>
    <property type="project" value="UniProtKB-KW"/>
</dbReference>
<dbReference type="InterPro" id="IPR000717">
    <property type="entry name" value="PCI_dom"/>
</dbReference>
<dbReference type="STRING" id="31246.A0A183NKW6"/>
<evidence type="ECO:0000256" key="3">
    <source>
        <dbReference type="ARBA" id="ARBA00022917"/>
    </source>
</evidence>
<reference evidence="4 5" key="1">
    <citation type="submission" date="2018-11" db="EMBL/GenBank/DDBJ databases">
        <authorList>
            <consortium name="Pathogen Informatics"/>
        </authorList>
    </citation>
    <scope>NUCLEOTIDE SEQUENCE [LARGE SCALE GENOMIC DNA]</scope>
    <source>
        <strain>Denwood</strain>
        <strain evidence="5">Zambia</strain>
    </source>
</reference>
<keyword evidence="2" id="KW-0396">Initiation factor</keyword>
<sequence length="76" mass="8945">MENARLLMFESFCRIHHSVGISYFEDHTSFLSLSVLAEKLNMDVDDAEKWIVNLIRNARMDAKIDSQKVKQYSFFN</sequence>
<dbReference type="AlphaFoldDB" id="A0A183NKW6"/>
<keyword evidence="1" id="KW-0963">Cytoplasm</keyword>
<accession>A0A183NKW6</accession>
<proteinExistence type="predicted"/>
<dbReference type="SUPFAM" id="SSF46785">
    <property type="entry name" value="Winged helix' DNA-binding domain"/>
    <property type="match status" value="1"/>
</dbReference>
<evidence type="ECO:0000313" key="5">
    <source>
        <dbReference type="Proteomes" id="UP000269396"/>
    </source>
</evidence>
<gene>
    <name evidence="4" type="ORF">SMTD_LOCUS2752</name>
</gene>
<dbReference type="InterPro" id="IPR036390">
    <property type="entry name" value="WH_DNA-bd_sf"/>
</dbReference>
<name>A0A183NKW6_9TREM</name>
<dbReference type="Proteomes" id="UP000269396">
    <property type="component" value="Unassembled WGS sequence"/>
</dbReference>
<dbReference type="PROSITE" id="PS50250">
    <property type="entry name" value="PCI"/>
    <property type="match status" value="1"/>
</dbReference>
<keyword evidence="3" id="KW-0648">Protein biosynthesis</keyword>
<dbReference type="Pfam" id="PF01399">
    <property type="entry name" value="PCI"/>
    <property type="match status" value="1"/>
</dbReference>
<keyword evidence="5" id="KW-1185">Reference proteome</keyword>
<dbReference type="InterPro" id="IPR016650">
    <property type="entry name" value="eIF3e"/>
</dbReference>
<evidence type="ECO:0000256" key="2">
    <source>
        <dbReference type="ARBA" id="ARBA00022540"/>
    </source>
</evidence>
<evidence type="ECO:0000313" key="4">
    <source>
        <dbReference type="EMBL" id="VDO89308.1"/>
    </source>
</evidence>
<protein>
    <submittedName>
        <fullName evidence="4">Uncharacterized protein</fullName>
    </submittedName>
</protein>